<dbReference type="AlphaFoldDB" id="N1Q9B5"/>
<sequence length="380" mass="43238">MAQEQMEANIHAHVLFTKPESKHAAERTQSTDSDNSLTSALSETESRNPCMQALWEETTCKELEVPYKYQNVAALIIHWAKHLDEWLECKEEVREERHDPEKPWRKSKFPPHASWNEAEEVLKESSADILTIIDSCSAGSIWKDGGQEDRSWEVLAASSSDRPTAIPGPESFTRALIDCLKARITAQPDELFTVCQLHHDMVKSRKNTGSVYQPRHGINNRYIKLARLDSKVVDAAPARCAEEAASLTLRFSFRDKTALSNDEVKKLAEKMAQGAQGAELGINKIDWVEFKRKDPSPVAYLQRLCCGVIIAQRLWRQRKAQSRRKRRQDEDVDQQKRLQSPKRPRVDSRFTSTQLQVDAFGHISPSPSNKSGRETPELPL</sequence>
<feature type="compositionally biased region" description="Polar residues" evidence="1">
    <location>
        <begin position="27"/>
        <end position="44"/>
    </location>
</feature>
<evidence type="ECO:0000256" key="1">
    <source>
        <dbReference type="SAM" id="MobiDB-lite"/>
    </source>
</evidence>
<organism evidence="2 3">
    <name type="scientific">Pseudocercospora fijiensis (strain CIRAD86)</name>
    <name type="common">Black leaf streak disease fungus</name>
    <name type="synonym">Mycosphaerella fijiensis</name>
    <dbReference type="NCBI Taxonomy" id="383855"/>
    <lineage>
        <taxon>Eukaryota</taxon>
        <taxon>Fungi</taxon>
        <taxon>Dikarya</taxon>
        <taxon>Ascomycota</taxon>
        <taxon>Pezizomycotina</taxon>
        <taxon>Dothideomycetes</taxon>
        <taxon>Dothideomycetidae</taxon>
        <taxon>Mycosphaerellales</taxon>
        <taxon>Mycosphaerellaceae</taxon>
        <taxon>Pseudocercospora</taxon>
    </lineage>
</organism>
<protein>
    <submittedName>
        <fullName evidence="2">Uncharacterized protein</fullName>
    </submittedName>
</protein>
<dbReference type="KEGG" id="pfj:MYCFIDRAFT_75339"/>
<dbReference type="VEuPathDB" id="FungiDB:MYCFIDRAFT_75339"/>
<feature type="compositionally biased region" description="Basic and acidic residues" evidence="1">
    <location>
        <begin position="327"/>
        <end position="336"/>
    </location>
</feature>
<dbReference type="eggNOG" id="ENOG502SNTS">
    <property type="taxonomic scope" value="Eukaryota"/>
</dbReference>
<proteinExistence type="predicted"/>
<accession>N1Q9B5</accession>
<evidence type="ECO:0000313" key="3">
    <source>
        <dbReference type="Proteomes" id="UP000016932"/>
    </source>
</evidence>
<dbReference type="STRING" id="383855.N1Q9B5"/>
<name>N1Q9B5_PSEFD</name>
<dbReference type="OrthoDB" id="3644990at2759"/>
<dbReference type="HOGENOM" id="CLU_727860_0_0_1"/>
<dbReference type="GeneID" id="19341103"/>
<feature type="region of interest" description="Disordered" evidence="1">
    <location>
        <begin position="16"/>
        <end position="44"/>
    </location>
</feature>
<keyword evidence="3" id="KW-1185">Reference proteome</keyword>
<reference evidence="2 3" key="1">
    <citation type="journal article" date="2012" name="PLoS Pathog.">
        <title>Diverse lifestyles and strategies of plant pathogenesis encoded in the genomes of eighteen Dothideomycetes fungi.</title>
        <authorList>
            <person name="Ohm R.A."/>
            <person name="Feau N."/>
            <person name="Henrissat B."/>
            <person name="Schoch C.L."/>
            <person name="Horwitz B.A."/>
            <person name="Barry K.W."/>
            <person name="Condon B.J."/>
            <person name="Copeland A.C."/>
            <person name="Dhillon B."/>
            <person name="Glaser F."/>
            <person name="Hesse C.N."/>
            <person name="Kosti I."/>
            <person name="LaButti K."/>
            <person name="Lindquist E.A."/>
            <person name="Lucas S."/>
            <person name="Salamov A.A."/>
            <person name="Bradshaw R.E."/>
            <person name="Ciuffetti L."/>
            <person name="Hamelin R.C."/>
            <person name="Kema G.H.J."/>
            <person name="Lawrence C."/>
            <person name="Scott J.A."/>
            <person name="Spatafora J.W."/>
            <person name="Turgeon B.G."/>
            <person name="de Wit P.J.G.M."/>
            <person name="Zhong S."/>
            <person name="Goodwin S.B."/>
            <person name="Grigoriev I.V."/>
        </authorList>
    </citation>
    <scope>NUCLEOTIDE SEQUENCE [LARGE SCALE GENOMIC DNA]</scope>
    <source>
        <strain evidence="2 3">CIRAD86</strain>
    </source>
</reference>
<evidence type="ECO:0000313" key="2">
    <source>
        <dbReference type="EMBL" id="EME87487.1"/>
    </source>
</evidence>
<gene>
    <name evidence="2" type="ORF">MYCFIDRAFT_75339</name>
</gene>
<dbReference type="Proteomes" id="UP000016932">
    <property type="component" value="Unassembled WGS sequence"/>
</dbReference>
<feature type="compositionally biased region" description="Basic and acidic residues" evidence="1">
    <location>
        <begin position="371"/>
        <end position="380"/>
    </location>
</feature>
<dbReference type="EMBL" id="KB446555">
    <property type="protein sequence ID" value="EME87487.1"/>
    <property type="molecule type" value="Genomic_DNA"/>
</dbReference>
<feature type="region of interest" description="Disordered" evidence="1">
    <location>
        <begin position="321"/>
        <end position="380"/>
    </location>
</feature>
<dbReference type="RefSeq" id="XP_007920361.1">
    <property type="nucleotide sequence ID" value="XM_007922170.1"/>
</dbReference>